<accession>A0A317SI96</accession>
<sequence>MSSAGSYYCSNYYGYHQCKNQVRSWGEKCHQCKSMGRTTAAPAHPGIAYSNPFTDSPAAKPELLVAPCPSARNPTRRGSG</sequence>
<reference evidence="1 2" key="1">
    <citation type="submission" date="2018-03" db="EMBL/GenBank/DDBJ databases">
        <title>Genomes of Pezizomycetes fungi and the evolution of truffles.</title>
        <authorList>
            <person name="Murat C."/>
            <person name="Payen T."/>
            <person name="Noel B."/>
            <person name="Kuo A."/>
            <person name="Martin F.M."/>
        </authorList>
    </citation>
    <scope>NUCLEOTIDE SEQUENCE [LARGE SCALE GENOMIC DNA]</scope>
    <source>
        <strain evidence="1">091103-1</strain>
    </source>
</reference>
<dbReference type="OrthoDB" id="10392356at2759"/>
<evidence type="ECO:0000313" key="1">
    <source>
        <dbReference type="EMBL" id="PWW74122.1"/>
    </source>
</evidence>
<gene>
    <name evidence="1" type="ORF">C7212DRAFT_330498</name>
</gene>
<dbReference type="Proteomes" id="UP000246991">
    <property type="component" value="Unassembled WGS sequence"/>
</dbReference>
<keyword evidence="2" id="KW-1185">Reference proteome</keyword>
<protein>
    <submittedName>
        <fullName evidence="1">Uncharacterized protein</fullName>
    </submittedName>
</protein>
<organism evidence="1 2">
    <name type="scientific">Tuber magnatum</name>
    <name type="common">white Piedmont truffle</name>
    <dbReference type="NCBI Taxonomy" id="42249"/>
    <lineage>
        <taxon>Eukaryota</taxon>
        <taxon>Fungi</taxon>
        <taxon>Dikarya</taxon>
        <taxon>Ascomycota</taxon>
        <taxon>Pezizomycotina</taxon>
        <taxon>Pezizomycetes</taxon>
        <taxon>Pezizales</taxon>
        <taxon>Tuberaceae</taxon>
        <taxon>Tuber</taxon>
    </lineage>
</organism>
<evidence type="ECO:0000313" key="2">
    <source>
        <dbReference type="Proteomes" id="UP000246991"/>
    </source>
</evidence>
<dbReference type="EMBL" id="PYWC01000066">
    <property type="protein sequence ID" value="PWW74122.1"/>
    <property type="molecule type" value="Genomic_DNA"/>
</dbReference>
<proteinExistence type="predicted"/>
<comment type="caution">
    <text evidence="1">The sequence shown here is derived from an EMBL/GenBank/DDBJ whole genome shotgun (WGS) entry which is preliminary data.</text>
</comment>
<name>A0A317SI96_9PEZI</name>
<dbReference type="AlphaFoldDB" id="A0A317SI96"/>